<dbReference type="AlphaFoldDB" id="A0A5C8URQ8"/>
<dbReference type="InterPro" id="IPR035906">
    <property type="entry name" value="MetI-like_sf"/>
</dbReference>
<feature type="transmembrane region" description="Helical" evidence="7">
    <location>
        <begin position="221"/>
        <end position="242"/>
    </location>
</feature>
<feature type="compositionally biased region" description="Basic and acidic residues" evidence="8">
    <location>
        <begin position="1"/>
        <end position="17"/>
    </location>
</feature>
<dbReference type="InterPro" id="IPR000515">
    <property type="entry name" value="MetI-like"/>
</dbReference>
<dbReference type="InterPro" id="IPR051393">
    <property type="entry name" value="ABC_transporter_permease"/>
</dbReference>
<dbReference type="PANTHER" id="PTHR30193:SF1">
    <property type="entry name" value="ABC TRANSPORTER PERMEASE PROTEIN YESP-RELATED"/>
    <property type="match status" value="1"/>
</dbReference>
<evidence type="ECO:0000256" key="4">
    <source>
        <dbReference type="ARBA" id="ARBA00022692"/>
    </source>
</evidence>
<feature type="transmembrane region" description="Helical" evidence="7">
    <location>
        <begin position="169"/>
        <end position="190"/>
    </location>
</feature>
<dbReference type="Gene3D" id="1.10.3720.10">
    <property type="entry name" value="MetI-like"/>
    <property type="match status" value="1"/>
</dbReference>
<comment type="caution">
    <text evidence="10">The sequence shown here is derived from an EMBL/GenBank/DDBJ whole genome shotgun (WGS) entry which is preliminary data.</text>
</comment>
<evidence type="ECO:0000256" key="3">
    <source>
        <dbReference type="ARBA" id="ARBA00022475"/>
    </source>
</evidence>
<evidence type="ECO:0000256" key="8">
    <source>
        <dbReference type="SAM" id="MobiDB-lite"/>
    </source>
</evidence>
<evidence type="ECO:0000256" key="7">
    <source>
        <dbReference type="RuleBase" id="RU363032"/>
    </source>
</evidence>
<organism evidence="10 11">
    <name type="scientific">Lacisediminihabitans profunda</name>
    <dbReference type="NCBI Taxonomy" id="2594790"/>
    <lineage>
        <taxon>Bacteria</taxon>
        <taxon>Bacillati</taxon>
        <taxon>Actinomycetota</taxon>
        <taxon>Actinomycetes</taxon>
        <taxon>Micrococcales</taxon>
        <taxon>Microbacteriaceae</taxon>
        <taxon>Lacisediminihabitans</taxon>
    </lineage>
</organism>
<evidence type="ECO:0000256" key="2">
    <source>
        <dbReference type="ARBA" id="ARBA00022448"/>
    </source>
</evidence>
<dbReference type="Proteomes" id="UP000321379">
    <property type="component" value="Unassembled WGS sequence"/>
</dbReference>
<feature type="transmembrane region" description="Helical" evidence="7">
    <location>
        <begin position="263"/>
        <end position="284"/>
    </location>
</feature>
<evidence type="ECO:0000256" key="5">
    <source>
        <dbReference type="ARBA" id="ARBA00022989"/>
    </source>
</evidence>
<feature type="transmembrane region" description="Helical" evidence="7">
    <location>
        <begin position="337"/>
        <end position="359"/>
    </location>
</feature>
<feature type="region of interest" description="Disordered" evidence="8">
    <location>
        <begin position="1"/>
        <end position="65"/>
    </location>
</feature>
<dbReference type="SUPFAM" id="SSF161098">
    <property type="entry name" value="MetI-like"/>
    <property type="match status" value="1"/>
</dbReference>
<dbReference type="PANTHER" id="PTHR30193">
    <property type="entry name" value="ABC TRANSPORTER PERMEASE PROTEIN"/>
    <property type="match status" value="1"/>
</dbReference>
<dbReference type="SUPFAM" id="SSF160964">
    <property type="entry name" value="MalF N-terminal region-like"/>
    <property type="match status" value="1"/>
</dbReference>
<name>A0A5C8URQ8_9MICO</name>
<reference evidence="10 11" key="1">
    <citation type="submission" date="2019-08" db="EMBL/GenBank/DDBJ databases">
        <title>Bacterial whole genome sequence for Glaciihabitans sp. CHu50b-6-2.</title>
        <authorList>
            <person name="Jin L."/>
        </authorList>
    </citation>
    <scope>NUCLEOTIDE SEQUENCE [LARGE SCALE GENOMIC DNA]</scope>
    <source>
        <strain evidence="10 11">CHu50b-6-2</strain>
    </source>
</reference>
<feature type="compositionally biased region" description="Low complexity" evidence="8">
    <location>
        <begin position="26"/>
        <end position="40"/>
    </location>
</feature>
<dbReference type="GO" id="GO:0055085">
    <property type="term" value="P:transmembrane transport"/>
    <property type="evidence" value="ECO:0007669"/>
    <property type="project" value="InterPro"/>
</dbReference>
<gene>
    <name evidence="10" type="ORF">FVP33_04805</name>
</gene>
<evidence type="ECO:0000313" key="10">
    <source>
        <dbReference type="EMBL" id="TXN30927.1"/>
    </source>
</evidence>
<comment type="subcellular location">
    <subcellularLocation>
        <location evidence="1 7">Cell membrane</location>
        <topology evidence="1 7">Multi-pass membrane protein</topology>
    </subcellularLocation>
</comment>
<keyword evidence="2 7" id="KW-0813">Transport</keyword>
<comment type="similarity">
    <text evidence="7">Belongs to the binding-protein-dependent transport system permease family.</text>
</comment>
<dbReference type="CDD" id="cd06261">
    <property type="entry name" value="TM_PBP2"/>
    <property type="match status" value="1"/>
</dbReference>
<keyword evidence="5 7" id="KW-1133">Transmembrane helix</keyword>
<evidence type="ECO:0000313" key="11">
    <source>
        <dbReference type="Proteomes" id="UP000321379"/>
    </source>
</evidence>
<evidence type="ECO:0000259" key="9">
    <source>
        <dbReference type="PROSITE" id="PS50928"/>
    </source>
</evidence>
<feature type="transmembrane region" description="Helical" evidence="7">
    <location>
        <begin position="72"/>
        <end position="94"/>
    </location>
</feature>
<keyword evidence="3" id="KW-1003">Cell membrane</keyword>
<proteinExistence type="inferred from homology"/>
<keyword evidence="4 7" id="KW-0812">Transmembrane</keyword>
<keyword evidence="6 7" id="KW-0472">Membrane</keyword>
<dbReference type="GO" id="GO:0005886">
    <property type="term" value="C:plasma membrane"/>
    <property type="evidence" value="ECO:0007669"/>
    <property type="project" value="UniProtKB-SubCell"/>
</dbReference>
<keyword evidence="11" id="KW-1185">Reference proteome</keyword>
<protein>
    <submittedName>
        <fullName evidence="10">Sugar ABC transporter permease</fullName>
    </submittedName>
</protein>
<evidence type="ECO:0000256" key="6">
    <source>
        <dbReference type="ARBA" id="ARBA00023136"/>
    </source>
</evidence>
<feature type="domain" description="ABC transmembrane type-1" evidence="9">
    <location>
        <begin position="132"/>
        <end position="358"/>
    </location>
</feature>
<evidence type="ECO:0000256" key="1">
    <source>
        <dbReference type="ARBA" id="ARBA00004651"/>
    </source>
</evidence>
<sequence>MADRGHNGSERRAERSRLRNHKRIGTEGTVTSSAATGTATPRTVASPAPGANSVGRTRRGDGDHKRRRHQRLVVLAFMSPWIIGFGVFFVYPLLATVFLSFTSYDLISDPIWVGVKNYVFMFTSDPLVWTAIRNTTYLVVAITIGRVGYALASAMVLSKVRRGSGVFRTLFYLPALAPPVAAALAFVFLFNPGTGPVNQVLGWFGIKGLLWFNDPLLAKPALTVLALWASGEIMVILLAALLDVPTEYYEAAALDGAGSFTRFWHITLPTIAPVLTFAVINSIIVGLQYFTEAVVAGAVASGSSDAVGSGTQLGYPDNSTLTFPMWLYQQGFHYYNMGYASTMAIVLFIVSAIFTVILVRQLRKSGMTEED</sequence>
<dbReference type="EMBL" id="VRMG01000005">
    <property type="protein sequence ID" value="TXN30927.1"/>
    <property type="molecule type" value="Genomic_DNA"/>
</dbReference>
<dbReference type="Pfam" id="PF00528">
    <property type="entry name" value="BPD_transp_1"/>
    <property type="match status" value="1"/>
</dbReference>
<dbReference type="PROSITE" id="PS50928">
    <property type="entry name" value="ABC_TM1"/>
    <property type="match status" value="1"/>
</dbReference>
<feature type="transmembrane region" description="Helical" evidence="7">
    <location>
        <begin position="137"/>
        <end position="157"/>
    </location>
</feature>
<accession>A0A5C8URQ8</accession>